<dbReference type="GO" id="GO:0009100">
    <property type="term" value="P:glycoprotein metabolic process"/>
    <property type="evidence" value="ECO:0007669"/>
    <property type="project" value="UniProtKB-ARBA"/>
</dbReference>
<dbReference type="RefSeq" id="WP_183734248.1">
    <property type="nucleotide sequence ID" value="NZ_JACHID010000025.1"/>
</dbReference>
<dbReference type="Proteomes" id="UP000528322">
    <property type="component" value="Unassembled WGS sequence"/>
</dbReference>
<dbReference type="EMBL" id="JACHID010000025">
    <property type="protein sequence ID" value="MBB5022915.1"/>
    <property type="molecule type" value="Genomic_DNA"/>
</dbReference>
<proteinExistence type="predicted"/>
<comment type="caution">
    <text evidence="2">The sequence shown here is derived from an EMBL/GenBank/DDBJ whole genome shotgun (WGS) entry which is preliminary data.</text>
</comment>
<protein>
    <recommendedName>
        <fullName evidence="1">LicD/FKTN/FKRP nucleotidyltransferase domain-containing protein</fullName>
    </recommendedName>
</protein>
<accession>A0A7W7Y6C0</accession>
<evidence type="ECO:0000313" key="3">
    <source>
        <dbReference type="Proteomes" id="UP000528322"/>
    </source>
</evidence>
<keyword evidence="3" id="KW-1185">Reference proteome</keyword>
<organism evidence="2 3">
    <name type="scientific">Desulfurispira natronophila</name>
    <dbReference type="NCBI Taxonomy" id="682562"/>
    <lineage>
        <taxon>Bacteria</taxon>
        <taxon>Pseudomonadati</taxon>
        <taxon>Chrysiogenota</taxon>
        <taxon>Chrysiogenia</taxon>
        <taxon>Chrysiogenales</taxon>
        <taxon>Chrysiogenaceae</taxon>
        <taxon>Desulfurispira</taxon>
    </lineage>
</organism>
<reference evidence="2 3" key="1">
    <citation type="submission" date="2020-08" db="EMBL/GenBank/DDBJ databases">
        <title>Genomic Encyclopedia of Type Strains, Phase IV (KMG-IV): sequencing the most valuable type-strain genomes for metagenomic binning, comparative biology and taxonomic classification.</title>
        <authorList>
            <person name="Goeker M."/>
        </authorList>
    </citation>
    <scope>NUCLEOTIDE SEQUENCE [LARGE SCALE GENOMIC DNA]</scope>
    <source>
        <strain evidence="2 3">DSM 22071</strain>
    </source>
</reference>
<evidence type="ECO:0000313" key="2">
    <source>
        <dbReference type="EMBL" id="MBB5022915.1"/>
    </source>
</evidence>
<dbReference type="InterPro" id="IPR007074">
    <property type="entry name" value="LicD/FKTN/FKRP_NTP_transf"/>
</dbReference>
<sequence length="221" mass="24658">MRLDGVVLSAEEHKSLTLWLDGRKVRDIPLVRRRWIPAYFHFHLKREVLARFPSTGTMALTTPDGKVVSWRGCSEWRVKIPHGDGRLFSTIESGGSVDKKGFLAPTPQQVRTRQDRYLEIYQEANAFFSQHWGSPMLLLYGTLLGVVREGDFIPGDDDFDAGYVSNKGSPGAVKQETMELVVQLVLHGFSCRALVDTHFVIDAHAMFSLNSTTKTPAGGAP</sequence>
<feature type="domain" description="LicD/FKTN/FKRP nucleotidyltransferase" evidence="1">
    <location>
        <begin position="136"/>
        <end position="160"/>
    </location>
</feature>
<name>A0A7W7Y6C0_9BACT</name>
<evidence type="ECO:0000259" key="1">
    <source>
        <dbReference type="Pfam" id="PF04991"/>
    </source>
</evidence>
<dbReference type="Pfam" id="PF04991">
    <property type="entry name" value="LicD"/>
    <property type="match status" value="1"/>
</dbReference>
<dbReference type="AlphaFoldDB" id="A0A7W7Y6C0"/>
<gene>
    <name evidence="2" type="ORF">HNR37_002264</name>
</gene>